<dbReference type="PANTHER" id="PTHR47099">
    <property type="entry name" value="METHYLCOBAMIDE:COM METHYLTRANSFERASE MTBA"/>
    <property type="match status" value="1"/>
</dbReference>
<dbReference type="EMBL" id="PGTN01000054">
    <property type="protein sequence ID" value="PJF47334.1"/>
    <property type="molecule type" value="Genomic_DNA"/>
</dbReference>
<feature type="domain" description="Uroporphyrinogen decarboxylase (URO-D)" evidence="1">
    <location>
        <begin position="5"/>
        <end position="340"/>
    </location>
</feature>
<sequence length="346" mass="37650">MNMNKRERVEAALKGEPVDRVPVSAWRHFVPEEVSAERLAMASLAHFRAFDWDWLKLNPRATYYAEAWGNRYDFGDYASVFPRLVDGPIRSPADLDRLEPVDPKGGVFAEHLDLVRRVKAGIGEAHFVQTVFSPLSVLAFLMARADQHDAGQLIQAQYDGIRRAIAENPQGVHHALSVIADALAGYAAAAVDAGASGIFFAIVKLARRSVLTETEYAQFGRPYDLRVLGAVQGAPFNLLHVCGPQVYFDAVMDYPVHAINWATLNQDNPTVGAAQCLTQRTLVGGVDELKTLQTGAPDDVIAEAQQAIRATGGRRFMLAPGCGVSVDAPEANLHALRRAAELPLSA</sequence>
<evidence type="ECO:0000313" key="2">
    <source>
        <dbReference type="EMBL" id="PJF47334.1"/>
    </source>
</evidence>
<dbReference type="InterPro" id="IPR038071">
    <property type="entry name" value="UROD/MetE-like_sf"/>
</dbReference>
<dbReference type="Pfam" id="PF01208">
    <property type="entry name" value="URO-D"/>
    <property type="match status" value="1"/>
</dbReference>
<evidence type="ECO:0000259" key="1">
    <source>
        <dbReference type="Pfam" id="PF01208"/>
    </source>
</evidence>
<dbReference type="AlphaFoldDB" id="A0A2M8QC14"/>
<dbReference type="InterPro" id="IPR000257">
    <property type="entry name" value="Uroporphyrinogen_deCOase"/>
</dbReference>
<dbReference type="PANTHER" id="PTHR47099:SF1">
    <property type="entry name" value="METHYLCOBAMIDE:COM METHYLTRANSFERASE MTBA"/>
    <property type="match status" value="1"/>
</dbReference>
<organism evidence="2 3">
    <name type="scientific">Candidatus Thermofonsia Clade 3 bacterium</name>
    <dbReference type="NCBI Taxonomy" id="2364212"/>
    <lineage>
        <taxon>Bacteria</taxon>
        <taxon>Bacillati</taxon>
        <taxon>Chloroflexota</taxon>
        <taxon>Candidatus Thermofontia</taxon>
        <taxon>Candidatus Thermofonsia Clade 3</taxon>
    </lineage>
</organism>
<dbReference type="GO" id="GO:0004853">
    <property type="term" value="F:uroporphyrinogen decarboxylase activity"/>
    <property type="evidence" value="ECO:0007669"/>
    <property type="project" value="InterPro"/>
</dbReference>
<dbReference type="GO" id="GO:0006779">
    <property type="term" value="P:porphyrin-containing compound biosynthetic process"/>
    <property type="evidence" value="ECO:0007669"/>
    <property type="project" value="InterPro"/>
</dbReference>
<dbReference type="Gene3D" id="3.20.20.210">
    <property type="match status" value="1"/>
</dbReference>
<comment type="caution">
    <text evidence="2">The sequence shown here is derived from an EMBL/GenBank/DDBJ whole genome shotgun (WGS) entry which is preliminary data.</text>
</comment>
<dbReference type="Proteomes" id="UP000230790">
    <property type="component" value="Unassembled WGS sequence"/>
</dbReference>
<name>A0A2M8QC14_9CHLR</name>
<protein>
    <recommendedName>
        <fullName evidence="1">Uroporphyrinogen decarboxylase (URO-D) domain-containing protein</fullName>
    </recommendedName>
</protein>
<proteinExistence type="predicted"/>
<reference evidence="2 3" key="1">
    <citation type="submission" date="2017-11" db="EMBL/GenBank/DDBJ databases">
        <title>Evolution of Phototrophy in the Chloroflexi Phylum Driven by Horizontal Gene Transfer.</title>
        <authorList>
            <person name="Ward L.M."/>
            <person name="Hemp J."/>
            <person name="Shih P.M."/>
            <person name="Mcglynn S.E."/>
            <person name="Fischer W."/>
        </authorList>
    </citation>
    <scope>NUCLEOTIDE SEQUENCE [LARGE SCALE GENOMIC DNA]</scope>
    <source>
        <strain evidence="2">JP3_7</strain>
    </source>
</reference>
<evidence type="ECO:0000313" key="3">
    <source>
        <dbReference type="Proteomes" id="UP000230790"/>
    </source>
</evidence>
<gene>
    <name evidence="2" type="ORF">CUN48_09230</name>
</gene>
<accession>A0A2M8QC14</accession>
<dbReference type="InterPro" id="IPR052024">
    <property type="entry name" value="Methanogen_methyltrans"/>
</dbReference>
<dbReference type="SUPFAM" id="SSF51726">
    <property type="entry name" value="UROD/MetE-like"/>
    <property type="match status" value="1"/>
</dbReference>